<dbReference type="GO" id="GO:0003824">
    <property type="term" value="F:catalytic activity"/>
    <property type="evidence" value="ECO:0007669"/>
    <property type="project" value="InterPro"/>
</dbReference>
<dbReference type="PANTHER" id="PTHR10362">
    <property type="entry name" value="HISTIDINE AMMONIA-LYASE"/>
    <property type="match status" value="1"/>
</dbReference>
<sequence>MSFRNTTDHRLNCVRLLDNHSAITKQVTIDGDKLTLPEVFEVSRNKNVQVQVKDDNKEKGMQNGASKEDVTDQRRFFQVGMGRNLPTEMVRSAMLVRANHNCASEAGIKGEAIKLLVELLNRNIIPNVPERGSTSATGDLVQMTYVASCLAGNADVYVNDNGERKSADEALKDAGLKPVTLTPNETVSLINSDAFCTGIAACAVYNANIMAMLTQVATGMAVEALFGRTESFHHLLHDCLPHLGQKETGRNMLGIMKNTKIAISILDMYIPDEPGKLKQDRYSLRSSPQWLSPVLETLSLATQRVEVQLNASTEKPVTDHCTDLLTGGNAQGMMMAMTMDQTRQALQICGKLIFAQFQEVVNDKLNYGLPHNLAGSDPANDQGFIGLDIAMASYMTELDHVTNPTSNHIQGSESHNQSTNSMGLFSARLTIKALEIIRMMLASHILLLAQAVDLRWLSFRVQEILAARVEKNSGIARLVAKNKWWKFVYQVDSTTSLVAEALPEDEREAFINSLRTDLKNIIAVVVSSPAKIQADMGDGTSRLYGYVRNTLQIPFNRGERSLDASVSKIYNSIESLEIESVMLEVFKMIGSKDI</sequence>
<gene>
    <name evidence="2" type="ORF">OFUS_LOCUS21395</name>
</gene>
<dbReference type="EMBL" id="CAIIXF020000010">
    <property type="protein sequence ID" value="CAH1797055.1"/>
    <property type="molecule type" value="Genomic_DNA"/>
</dbReference>
<evidence type="ECO:0000313" key="3">
    <source>
        <dbReference type="Proteomes" id="UP000749559"/>
    </source>
</evidence>
<comment type="similarity">
    <text evidence="1">Belongs to the PAL/histidase family.</text>
</comment>
<dbReference type="InterPro" id="IPR008948">
    <property type="entry name" value="L-Aspartase-like"/>
</dbReference>
<dbReference type="Proteomes" id="UP000749559">
    <property type="component" value="Unassembled WGS sequence"/>
</dbReference>
<accession>A0A8J1XV75</accession>
<proteinExistence type="inferred from homology"/>
<dbReference type="SUPFAM" id="SSF48557">
    <property type="entry name" value="L-aspartase-like"/>
    <property type="match status" value="1"/>
</dbReference>
<dbReference type="Gene3D" id="1.10.275.10">
    <property type="entry name" value="Fumarase/aspartase (N-terminal domain)"/>
    <property type="match status" value="1"/>
</dbReference>
<organism evidence="2 3">
    <name type="scientific">Owenia fusiformis</name>
    <name type="common">Polychaete worm</name>
    <dbReference type="NCBI Taxonomy" id="6347"/>
    <lineage>
        <taxon>Eukaryota</taxon>
        <taxon>Metazoa</taxon>
        <taxon>Spiralia</taxon>
        <taxon>Lophotrochozoa</taxon>
        <taxon>Annelida</taxon>
        <taxon>Polychaeta</taxon>
        <taxon>Sedentaria</taxon>
        <taxon>Canalipalpata</taxon>
        <taxon>Sabellida</taxon>
        <taxon>Oweniida</taxon>
        <taxon>Oweniidae</taxon>
        <taxon>Owenia</taxon>
    </lineage>
</organism>
<dbReference type="InterPro" id="IPR001106">
    <property type="entry name" value="Aromatic_Lyase"/>
</dbReference>
<dbReference type="InterPro" id="IPR024083">
    <property type="entry name" value="Fumarase/histidase_N"/>
</dbReference>
<evidence type="ECO:0000256" key="1">
    <source>
        <dbReference type="ARBA" id="ARBA00007238"/>
    </source>
</evidence>
<dbReference type="OrthoDB" id="10051290at2759"/>
<keyword evidence="3" id="KW-1185">Reference proteome</keyword>
<evidence type="ECO:0000313" key="2">
    <source>
        <dbReference type="EMBL" id="CAH1797055.1"/>
    </source>
</evidence>
<dbReference type="CDD" id="cd00332">
    <property type="entry name" value="PAL-HAL"/>
    <property type="match status" value="1"/>
</dbReference>
<dbReference type="AlphaFoldDB" id="A0A8J1XV75"/>
<dbReference type="Gene3D" id="1.20.200.10">
    <property type="entry name" value="Fumarase/aspartase (Central domain)"/>
    <property type="match status" value="2"/>
</dbReference>
<name>A0A8J1XV75_OWEFU</name>
<comment type="caution">
    <text evidence="2">The sequence shown here is derived from an EMBL/GenBank/DDBJ whole genome shotgun (WGS) entry which is preliminary data.</text>
</comment>
<reference evidence="2" key="1">
    <citation type="submission" date="2022-03" db="EMBL/GenBank/DDBJ databases">
        <authorList>
            <person name="Martin C."/>
        </authorList>
    </citation>
    <scope>NUCLEOTIDE SEQUENCE</scope>
</reference>
<dbReference type="Pfam" id="PF00221">
    <property type="entry name" value="Lyase_aromatic"/>
    <property type="match status" value="1"/>
</dbReference>
<protein>
    <submittedName>
        <fullName evidence="2">Uncharacterized protein</fullName>
    </submittedName>
</protein>